<dbReference type="Gene3D" id="1.25.40.10">
    <property type="entry name" value="Tetratricopeptide repeat domain"/>
    <property type="match status" value="1"/>
</dbReference>
<evidence type="ECO:0000256" key="1">
    <source>
        <dbReference type="ARBA" id="ARBA00022737"/>
    </source>
</evidence>
<dbReference type="SUPFAM" id="SSF48452">
    <property type="entry name" value="TPR-like"/>
    <property type="match status" value="1"/>
</dbReference>
<evidence type="ECO:0000313" key="6">
    <source>
        <dbReference type="Proteomes" id="UP000472320"/>
    </source>
</evidence>
<dbReference type="SMART" id="SM00028">
    <property type="entry name" value="TPR"/>
    <property type="match status" value="4"/>
</dbReference>
<evidence type="ECO:0000259" key="4">
    <source>
        <dbReference type="SMART" id="SM00460"/>
    </source>
</evidence>
<gene>
    <name evidence="5" type="ORF">GM658_06355</name>
</gene>
<dbReference type="EMBL" id="WNKX01000004">
    <property type="protein sequence ID" value="MTW10221.1"/>
    <property type="molecule type" value="Genomic_DNA"/>
</dbReference>
<organism evidence="5 6">
    <name type="scientific">Massilia eburnea</name>
    <dbReference type="NCBI Taxonomy" id="1776165"/>
    <lineage>
        <taxon>Bacteria</taxon>
        <taxon>Pseudomonadati</taxon>
        <taxon>Pseudomonadota</taxon>
        <taxon>Betaproteobacteria</taxon>
        <taxon>Burkholderiales</taxon>
        <taxon>Oxalobacteraceae</taxon>
        <taxon>Telluria group</taxon>
        <taxon>Massilia</taxon>
    </lineage>
</organism>
<reference evidence="5 6" key="1">
    <citation type="submission" date="2019-11" db="EMBL/GenBank/DDBJ databases">
        <title>Type strains purchased from KCTC, JCM and DSMZ.</title>
        <authorList>
            <person name="Lu H."/>
        </authorList>
    </citation>
    <scope>NUCLEOTIDE SEQUENCE [LARGE SCALE GENOMIC DNA]</scope>
    <source>
        <strain evidence="5 6">JCM 31587</strain>
    </source>
</reference>
<keyword evidence="3" id="KW-0732">Signal</keyword>
<proteinExistence type="predicted"/>
<dbReference type="InterPro" id="IPR038765">
    <property type="entry name" value="Papain-like_cys_pep_sf"/>
</dbReference>
<name>A0A6L6QDM4_9BURK</name>
<dbReference type="InterPro" id="IPR002931">
    <property type="entry name" value="Transglutaminase-like"/>
</dbReference>
<dbReference type="SMART" id="SM00460">
    <property type="entry name" value="TGc"/>
    <property type="match status" value="1"/>
</dbReference>
<dbReference type="GO" id="GO:0009279">
    <property type="term" value="C:cell outer membrane"/>
    <property type="evidence" value="ECO:0007669"/>
    <property type="project" value="TreeGrafter"/>
</dbReference>
<evidence type="ECO:0000313" key="5">
    <source>
        <dbReference type="EMBL" id="MTW10221.1"/>
    </source>
</evidence>
<comment type="caution">
    <text evidence="5">The sequence shown here is derived from an EMBL/GenBank/DDBJ whole genome shotgun (WGS) entry which is preliminary data.</text>
</comment>
<dbReference type="Proteomes" id="UP000472320">
    <property type="component" value="Unassembled WGS sequence"/>
</dbReference>
<dbReference type="AlphaFoldDB" id="A0A6L6QDM4"/>
<dbReference type="PANTHER" id="PTHR44858:SF1">
    <property type="entry name" value="UDP-N-ACETYLGLUCOSAMINE--PEPTIDE N-ACETYLGLUCOSAMINYLTRANSFERASE SPINDLY-RELATED"/>
    <property type="match status" value="1"/>
</dbReference>
<dbReference type="Pfam" id="PF12969">
    <property type="entry name" value="DUF3857"/>
    <property type="match status" value="1"/>
</dbReference>
<dbReference type="InterPro" id="IPR011990">
    <property type="entry name" value="TPR-like_helical_dom_sf"/>
</dbReference>
<dbReference type="GO" id="GO:0046813">
    <property type="term" value="P:receptor-mediated virion attachment to host cell"/>
    <property type="evidence" value="ECO:0007669"/>
    <property type="project" value="TreeGrafter"/>
</dbReference>
<feature type="domain" description="Transglutaminase-like" evidence="4">
    <location>
        <begin position="349"/>
        <end position="418"/>
    </location>
</feature>
<dbReference type="Gene3D" id="3.10.620.30">
    <property type="match status" value="1"/>
</dbReference>
<sequence>MFRLSPVGQAVRLALAAALCASPFAIFTLSAQAQTPPAQQSAPQAERSFERGAPLPAWVDRLATLPDALQGETASMRFADLQIYVADTTSYYVRRAAIAHQPSGLEGLAQIPIDFQPDYQRLYLHKVAIHRGGQVIDKTASADIRFLQRERNLEQGIYDGTVTAQIVVSDLRVGDTLEYEYTTSGQNPVFGQHVLQDGHWDNSFPSAYRRIILNMPAERFINYRLVGAAEGKMARQSAEYKDGRRIMRFEEKGLEAVLPEQYVPDDVEQVRWMQFSDFKDWGAVNDWALDLFGARTEAGVLEGPLRAARAARTKEEQVAKVLEYVQNEIRYLSVSMGENSHRPFPPAQVLERRYGDCKDKSLLAVSMLRALGIDADPVLVATTTHKGLANVLPSPIVFNHAIVHVTLNGKEYYLDPTRRGQYGKLDAMGQAHAGRQVLVVKPGSTALSVIPQSAPQTLQHRLSERFNAPSFDKPADLVQNSELHGVAAEEMRVALAGMSKQEIHKAYETVMARRYAEAQLLGEPKVEDDRINNMLKVELRFSIPNLFSEMRTGEGWNMSYTPSNMTEIFAPPGTSHRKHSLAVPAFPGNAEYDISLRLPQAFNITRGNAARDIDDHAFQLQRKLDVDRNNVHLNLQLSIKADRVQPADMPQHVKNIQQYNEIVSGSLNAFKSDMIGAAAQPAPAAAPAAVPAPPLQTEEQRIAVLVASTSRAIANTEASGRDPVPALCERAVALAWLGRKEEALKDAARAVQLQPSSSAALRCRAEANFTLGRFKESEADYSKVIARGADDAEAYLARGLASLYQDKLAPAQADFRDAMVRYEDRTDKARAALWLQIAGGKPAAADNGGDADAAWLGDVSAMLDGKTDPEQMITRATRNAGSGIDARLVETYFYIGRHLLASGQKVKAKTYFQRAVNKRLLDNPYHVAAQHELARL</sequence>
<protein>
    <submittedName>
        <fullName evidence="5">DUF3857 domain-containing protein</fullName>
    </submittedName>
</protein>
<dbReference type="OrthoDB" id="8595007at2"/>
<dbReference type="Pfam" id="PF01841">
    <property type="entry name" value="Transglut_core"/>
    <property type="match status" value="1"/>
</dbReference>
<evidence type="ECO:0000256" key="3">
    <source>
        <dbReference type="SAM" id="SignalP"/>
    </source>
</evidence>
<dbReference type="InterPro" id="IPR019734">
    <property type="entry name" value="TPR_rpt"/>
</dbReference>
<dbReference type="InterPro" id="IPR024618">
    <property type="entry name" value="DUF3857"/>
</dbReference>
<keyword evidence="2" id="KW-0802">TPR repeat</keyword>
<feature type="chain" id="PRO_5026950705" evidence="3">
    <location>
        <begin position="34"/>
        <end position="936"/>
    </location>
</feature>
<dbReference type="Gene3D" id="2.60.40.3140">
    <property type="match status" value="1"/>
</dbReference>
<dbReference type="InterPro" id="IPR050498">
    <property type="entry name" value="Ycf3"/>
</dbReference>
<dbReference type="PANTHER" id="PTHR44858">
    <property type="entry name" value="TETRATRICOPEPTIDE REPEAT PROTEIN 6"/>
    <property type="match status" value="1"/>
</dbReference>
<dbReference type="SUPFAM" id="SSF54001">
    <property type="entry name" value="Cysteine proteinases"/>
    <property type="match status" value="1"/>
</dbReference>
<evidence type="ECO:0000256" key="2">
    <source>
        <dbReference type="ARBA" id="ARBA00022803"/>
    </source>
</evidence>
<dbReference type="RefSeq" id="WP_155453181.1">
    <property type="nucleotide sequence ID" value="NZ_WNKX01000004.1"/>
</dbReference>
<keyword evidence="6" id="KW-1185">Reference proteome</keyword>
<keyword evidence="1" id="KW-0677">Repeat</keyword>
<accession>A0A6L6QDM4</accession>
<feature type="signal peptide" evidence="3">
    <location>
        <begin position="1"/>
        <end position="33"/>
    </location>
</feature>